<proteinExistence type="predicted"/>
<dbReference type="AlphaFoldDB" id="A0A0F7KFD7"/>
<gene>
    <name evidence="1" type="ORF">AAW31_17240</name>
    <name evidence="2" type="ORF">BCL69_11331</name>
</gene>
<dbReference type="PATRIC" id="fig|44574.3.peg.4146"/>
<dbReference type="Proteomes" id="UP000324176">
    <property type="component" value="Unassembled WGS sequence"/>
</dbReference>
<name>A0A0F7KFD7_9PROT</name>
<protein>
    <recommendedName>
        <fullName evidence="5">Phage regulatory protein CII (CP76)</fullName>
    </recommendedName>
</protein>
<evidence type="ECO:0000313" key="4">
    <source>
        <dbReference type="Proteomes" id="UP000324176"/>
    </source>
</evidence>
<dbReference type="RefSeq" id="WP_046851193.1">
    <property type="nucleotide sequence ID" value="NZ_CP011451.1"/>
</dbReference>
<dbReference type="OrthoDB" id="6688863at2"/>
<dbReference type="Proteomes" id="UP000034156">
    <property type="component" value="Chromosome"/>
</dbReference>
<accession>A0A0F7KFD7</accession>
<dbReference type="EMBL" id="VNHT01000133">
    <property type="protein sequence ID" value="TYP69925.1"/>
    <property type="molecule type" value="Genomic_DNA"/>
</dbReference>
<dbReference type="GO" id="GO:0003677">
    <property type="term" value="F:DNA binding"/>
    <property type="evidence" value="ECO:0007669"/>
    <property type="project" value="InterPro"/>
</dbReference>
<evidence type="ECO:0000313" key="3">
    <source>
        <dbReference type="Proteomes" id="UP000034156"/>
    </source>
</evidence>
<organism evidence="1 3">
    <name type="scientific">Nitrosomonas communis</name>
    <dbReference type="NCBI Taxonomy" id="44574"/>
    <lineage>
        <taxon>Bacteria</taxon>
        <taxon>Pseudomonadati</taxon>
        <taxon>Pseudomonadota</taxon>
        <taxon>Betaproteobacteria</taxon>
        <taxon>Nitrosomonadales</taxon>
        <taxon>Nitrosomonadaceae</taxon>
        <taxon>Nitrosomonas</taxon>
    </lineage>
</organism>
<reference evidence="2 4" key="3">
    <citation type="submission" date="2019-07" db="EMBL/GenBank/DDBJ databases">
        <title>Active sludge and wastewater microbial communities from Klosterneuburg, Austria.</title>
        <authorList>
            <person name="Wagner M."/>
        </authorList>
    </citation>
    <scope>NUCLEOTIDE SEQUENCE [LARGE SCALE GENOMIC DNA]</scope>
    <source>
        <strain evidence="2 4">Nm2</strain>
    </source>
</reference>
<reference evidence="3" key="1">
    <citation type="submission" date="2015-05" db="EMBL/GenBank/DDBJ databases">
        <title>Draft genome of Nitrosomonas communis strain Nm2.</title>
        <authorList>
            <person name="Kozlowski J.A."/>
            <person name="Kits K.D."/>
            <person name="Stein L.Y."/>
        </authorList>
    </citation>
    <scope>NUCLEOTIDE SEQUENCE [LARGE SCALE GENOMIC DNA]</scope>
    <source>
        <strain evidence="3">Nm2</strain>
    </source>
</reference>
<keyword evidence="3" id="KW-1185">Reference proteome</keyword>
<dbReference type="EMBL" id="CP011451">
    <property type="protein sequence ID" value="AKH39170.1"/>
    <property type="molecule type" value="Genomic_DNA"/>
</dbReference>
<dbReference type="InterPro" id="IPR009679">
    <property type="entry name" value="Phage_186_CII-like"/>
</dbReference>
<reference evidence="1 3" key="2">
    <citation type="journal article" date="2016" name="Genome Announc.">
        <title>Genome Sequence of Nitrosomonas communis Strain Nm2, a Mesophilic Ammonia-Oxidizing Bacterium Isolated from Mediterranean Soil.</title>
        <authorList>
            <person name="Kozlowski J.A."/>
            <person name="Kits K.D."/>
            <person name="Stein L.Y."/>
        </authorList>
    </citation>
    <scope>NUCLEOTIDE SEQUENCE [LARGE SCALE GENOMIC DNA]</scope>
    <source>
        <strain evidence="1 3">Nm2</strain>
    </source>
</reference>
<evidence type="ECO:0000313" key="1">
    <source>
        <dbReference type="EMBL" id="AKH39170.1"/>
    </source>
</evidence>
<evidence type="ECO:0000313" key="2">
    <source>
        <dbReference type="EMBL" id="TYP69925.1"/>
    </source>
</evidence>
<dbReference type="KEGG" id="nco:AAW31_17240"/>
<dbReference type="Pfam" id="PF06892">
    <property type="entry name" value="Phage_CP76"/>
    <property type="match status" value="1"/>
</dbReference>
<evidence type="ECO:0008006" key="5">
    <source>
        <dbReference type="Google" id="ProtNLM"/>
    </source>
</evidence>
<sequence length="148" mass="16276">MLVQYSGLALQRDAKAFNGGITELAKRLGKSPIGLANSLDPNHETQPPSFSTIINMIDLTQEKRAVFEICQLVNQIPMDMDMSGNDMSDEGQVKHFLSLVATASACLNKGSEHLSNDGKYDAFERKELAPLLLALNQVTASLYKRFSE</sequence>